<organism evidence="2 3">
    <name type="scientific">Anas platyrhynchos</name>
    <name type="common">Mallard</name>
    <name type="synonym">Anas boschas</name>
    <dbReference type="NCBI Taxonomy" id="8839"/>
    <lineage>
        <taxon>Eukaryota</taxon>
        <taxon>Metazoa</taxon>
        <taxon>Chordata</taxon>
        <taxon>Craniata</taxon>
        <taxon>Vertebrata</taxon>
        <taxon>Euteleostomi</taxon>
        <taxon>Archelosauria</taxon>
        <taxon>Archosauria</taxon>
        <taxon>Dinosauria</taxon>
        <taxon>Saurischia</taxon>
        <taxon>Theropoda</taxon>
        <taxon>Coelurosauria</taxon>
        <taxon>Aves</taxon>
        <taxon>Neognathae</taxon>
        <taxon>Galloanserae</taxon>
        <taxon>Anseriformes</taxon>
        <taxon>Anatidae</taxon>
        <taxon>Anatinae</taxon>
        <taxon>Anas</taxon>
    </lineage>
</organism>
<gene>
    <name evidence="2" type="ORF">Anapl_07709</name>
</gene>
<dbReference type="Proteomes" id="UP000296049">
    <property type="component" value="Unassembled WGS sequence"/>
</dbReference>
<reference evidence="3" key="1">
    <citation type="journal article" date="2013" name="Nat. Genet.">
        <title>The duck genome and transcriptome provide insight into an avian influenza virus reservoir species.</title>
        <authorList>
            <person name="Huang Y."/>
            <person name="Li Y."/>
            <person name="Burt D.W."/>
            <person name="Chen H."/>
            <person name="Zhang Y."/>
            <person name="Qian W."/>
            <person name="Kim H."/>
            <person name="Gan S."/>
            <person name="Zhao Y."/>
            <person name="Li J."/>
            <person name="Yi K."/>
            <person name="Feng H."/>
            <person name="Zhu P."/>
            <person name="Li B."/>
            <person name="Liu Q."/>
            <person name="Fairley S."/>
            <person name="Magor K.E."/>
            <person name="Du Z."/>
            <person name="Hu X."/>
            <person name="Goodman L."/>
            <person name="Tafer H."/>
            <person name="Vignal A."/>
            <person name="Lee T."/>
            <person name="Kim K.W."/>
            <person name="Sheng Z."/>
            <person name="An Y."/>
            <person name="Searle S."/>
            <person name="Herrero J."/>
            <person name="Groenen M.A."/>
            <person name="Crooijmans R.P."/>
            <person name="Faraut T."/>
            <person name="Cai Q."/>
            <person name="Webster R.G."/>
            <person name="Aldridge J.R."/>
            <person name="Warren W.C."/>
            <person name="Bartschat S."/>
            <person name="Kehr S."/>
            <person name="Marz M."/>
            <person name="Stadler P.F."/>
            <person name="Smith J."/>
            <person name="Kraus R.H."/>
            <person name="Zhao Y."/>
            <person name="Ren L."/>
            <person name="Fei J."/>
            <person name="Morisson M."/>
            <person name="Kaiser P."/>
            <person name="Griffin D.K."/>
            <person name="Rao M."/>
            <person name="Pitel F."/>
            <person name="Wang J."/>
            <person name="Li N."/>
        </authorList>
    </citation>
    <scope>NUCLEOTIDE SEQUENCE [LARGE SCALE GENOMIC DNA]</scope>
</reference>
<dbReference type="AlphaFoldDB" id="R0L9L5"/>
<sequence>MVIELPQRPSYRLVEMIMQMFVCCNLSLPGTFLDLENTTSHMPYLQVQLTYAILKYFLKEFFSCSFKFFEEQSSDSLSFRVECLTDLYLYGVQGLQNGSPQFLVPYDRRLADSNSPSPSQIFIKFKFLEKQLMDFVYNTTLSHSTAVTAKHGHRSQCFHPLGGCQQRDPCLGLDPPGLPFRSPSPFYGFTPHLVLSKGEEKLKHHSVVHPKAGKGAKRRRMLTNPWFLYVCPNMSAGHATWSKVDNQISSICSYTQAEAVTTVILWLKKTEAKMQISVPTNTDSSSPTRTQLSSCCGVNELGARAQNDPVLMHELSGAHARAERALAQINQLTLSIGPGVDDLGADAGCCMSSALSSIYKTCRKSIQRDNLAATTIPRWRSGCSRTDAMLFIRAGYGSEVQGQGEGEQKEAPNNPTGMVPGVTQVGTKVPRISARGLKCLREPPGEGGGLRHGSEKKKTRTRNGVKVPVLATLPKVKEKAKNNSVWLGRSSSCSCLLHQSIRVTHTQPAAPVQVP</sequence>
<feature type="region of interest" description="Disordered" evidence="1">
    <location>
        <begin position="401"/>
        <end position="423"/>
    </location>
</feature>
<keyword evidence="3" id="KW-1185">Reference proteome</keyword>
<accession>R0L9L5</accession>
<protein>
    <submittedName>
        <fullName evidence="2">Uncharacterized protein</fullName>
    </submittedName>
</protein>
<dbReference type="EMBL" id="KB742970">
    <property type="protein sequence ID" value="EOB02324.1"/>
    <property type="molecule type" value="Genomic_DNA"/>
</dbReference>
<evidence type="ECO:0000313" key="2">
    <source>
        <dbReference type="EMBL" id="EOB02324.1"/>
    </source>
</evidence>
<evidence type="ECO:0000256" key="1">
    <source>
        <dbReference type="SAM" id="MobiDB-lite"/>
    </source>
</evidence>
<feature type="region of interest" description="Disordered" evidence="1">
    <location>
        <begin position="440"/>
        <end position="462"/>
    </location>
</feature>
<proteinExistence type="predicted"/>
<name>R0L9L5_ANAPL</name>
<evidence type="ECO:0000313" key="3">
    <source>
        <dbReference type="Proteomes" id="UP000296049"/>
    </source>
</evidence>